<comment type="caution">
    <text evidence="9">The sequence shown here is derived from an EMBL/GenBank/DDBJ whole genome shotgun (WGS) entry which is preliminary data.</text>
</comment>
<evidence type="ECO:0000256" key="6">
    <source>
        <dbReference type="RuleBase" id="RU000461"/>
    </source>
</evidence>
<organism evidence="9 10">
    <name type="scientific">Hymenoscyphus fraxineus</name>
    <dbReference type="NCBI Taxonomy" id="746836"/>
    <lineage>
        <taxon>Eukaryota</taxon>
        <taxon>Fungi</taxon>
        <taxon>Dikarya</taxon>
        <taxon>Ascomycota</taxon>
        <taxon>Pezizomycotina</taxon>
        <taxon>Leotiomycetes</taxon>
        <taxon>Helotiales</taxon>
        <taxon>Helotiaceae</taxon>
        <taxon>Hymenoscyphus</taxon>
    </lineage>
</organism>
<evidence type="ECO:0000256" key="2">
    <source>
        <dbReference type="ARBA" id="ARBA00022723"/>
    </source>
</evidence>
<dbReference type="PANTHER" id="PTHR46300">
    <property type="entry name" value="P450, PUTATIVE (EUROFUNG)-RELATED-RELATED"/>
    <property type="match status" value="1"/>
</dbReference>
<feature type="transmembrane region" description="Helical" evidence="7">
    <location>
        <begin position="284"/>
        <end position="309"/>
    </location>
</feature>
<evidence type="ECO:0000256" key="8">
    <source>
        <dbReference type="SAM" id="SignalP"/>
    </source>
</evidence>
<dbReference type="PROSITE" id="PS00086">
    <property type="entry name" value="CYTOCHROME_P450"/>
    <property type="match status" value="1"/>
</dbReference>
<dbReference type="InterPro" id="IPR036396">
    <property type="entry name" value="Cyt_P450_sf"/>
</dbReference>
<keyword evidence="10" id="KW-1185">Reference proteome</keyword>
<dbReference type="InterPro" id="IPR050364">
    <property type="entry name" value="Cytochrome_P450_fung"/>
</dbReference>
<proteinExistence type="inferred from homology"/>
<dbReference type="PANTHER" id="PTHR46300:SF6">
    <property type="entry name" value="CYTOCHROME P450 2C30"/>
    <property type="match status" value="1"/>
</dbReference>
<keyword evidence="2 5" id="KW-0479">Metal-binding</keyword>
<accession>A0A9N9KN09</accession>
<keyword evidence="3 6" id="KW-0560">Oxidoreductase</keyword>
<dbReference type="GO" id="GO:0020037">
    <property type="term" value="F:heme binding"/>
    <property type="evidence" value="ECO:0007669"/>
    <property type="project" value="InterPro"/>
</dbReference>
<keyword evidence="4 5" id="KW-0408">Iron</keyword>
<evidence type="ECO:0000256" key="4">
    <source>
        <dbReference type="ARBA" id="ARBA00023004"/>
    </source>
</evidence>
<evidence type="ECO:0008006" key="11">
    <source>
        <dbReference type="Google" id="ProtNLM"/>
    </source>
</evidence>
<dbReference type="OrthoDB" id="1103324at2759"/>
<dbReference type="InterPro" id="IPR001128">
    <property type="entry name" value="Cyt_P450"/>
</dbReference>
<evidence type="ECO:0000313" key="9">
    <source>
        <dbReference type="EMBL" id="CAG8948962.1"/>
    </source>
</evidence>
<comment type="similarity">
    <text evidence="1 6">Belongs to the cytochrome P450 family.</text>
</comment>
<evidence type="ECO:0000256" key="1">
    <source>
        <dbReference type="ARBA" id="ARBA00010617"/>
    </source>
</evidence>
<dbReference type="GO" id="GO:0016705">
    <property type="term" value="F:oxidoreductase activity, acting on paired donors, with incorporation or reduction of molecular oxygen"/>
    <property type="evidence" value="ECO:0007669"/>
    <property type="project" value="InterPro"/>
</dbReference>
<dbReference type="EMBL" id="CAJVRL010000001">
    <property type="protein sequence ID" value="CAG8948962.1"/>
    <property type="molecule type" value="Genomic_DNA"/>
</dbReference>
<evidence type="ECO:0000256" key="3">
    <source>
        <dbReference type="ARBA" id="ARBA00023002"/>
    </source>
</evidence>
<evidence type="ECO:0000313" key="10">
    <source>
        <dbReference type="Proteomes" id="UP000696280"/>
    </source>
</evidence>
<name>A0A9N9KN09_9HELO</name>
<protein>
    <recommendedName>
        <fullName evidence="11">Cytochrome P450</fullName>
    </recommendedName>
</protein>
<dbReference type="SUPFAM" id="SSF48264">
    <property type="entry name" value="Cytochrome P450"/>
    <property type="match status" value="1"/>
</dbReference>
<keyword evidence="7" id="KW-1133">Transmembrane helix</keyword>
<gene>
    <name evidence="9" type="ORF">HYFRA_00002090</name>
</gene>
<keyword evidence="7" id="KW-0812">Transmembrane</keyword>
<feature type="binding site" description="axial binding residue" evidence="5">
    <location>
        <position position="436"/>
    </location>
    <ligand>
        <name>heme</name>
        <dbReference type="ChEBI" id="CHEBI:30413"/>
    </ligand>
    <ligandPart>
        <name>Fe</name>
        <dbReference type="ChEBI" id="CHEBI:18248"/>
    </ligandPart>
</feature>
<keyword evidence="6" id="KW-0503">Monooxygenase</keyword>
<evidence type="ECO:0000256" key="5">
    <source>
        <dbReference type="PIRSR" id="PIRSR602401-1"/>
    </source>
</evidence>
<dbReference type="Pfam" id="PF00067">
    <property type="entry name" value="p450"/>
    <property type="match status" value="1"/>
</dbReference>
<keyword evidence="8" id="KW-0732">Signal</keyword>
<feature type="chain" id="PRO_5040350578" description="Cytochrome P450" evidence="8">
    <location>
        <begin position="23"/>
        <end position="542"/>
    </location>
</feature>
<dbReference type="Gene3D" id="1.10.630.10">
    <property type="entry name" value="Cytochrome P450"/>
    <property type="match status" value="1"/>
</dbReference>
<dbReference type="PRINTS" id="PR00463">
    <property type="entry name" value="EP450I"/>
</dbReference>
<dbReference type="Proteomes" id="UP000696280">
    <property type="component" value="Unassembled WGS sequence"/>
</dbReference>
<keyword evidence="5 6" id="KW-0349">Heme</keyword>
<dbReference type="GO" id="GO:0004497">
    <property type="term" value="F:monooxygenase activity"/>
    <property type="evidence" value="ECO:0007669"/>
    <property type="project" value="UniProtKB-KW"/>
</dbReference>
<dbReference type="GO" id="GO:0005506">
    <property type="term" value="F:iron ion binding"/>
    <property type="evidence" value="ECO:0007669"/>
    <property type="project" value="InterPro"/>
</dbReference>
<sequence>MAFPVSVVFLVAFAVISYLSQRRKTGKGSFRQFPGPYQLPYIGRIHDLPVKYMWLKFFEWGREYGPIYRTSMMGDNFIIITDEKVAEELLVKRAKIYSDRPAFTSLFDSKGNDGPEGHLPLLGKNKYWSRQRRLSHSYLIDARNKFYNGIMNHEAKRLLYRLVNDPDNFSNHLEDMASKIACELAYDDSSSSTELIQHSLRLLTQISPAGPITNLATPLWNLPLCVNPWKRAEIKRHDEERKFWKGVMANARAKWEKGESRNCFARKYFESQTNLSGDGEAACVFGMVAIMSIFTVGGPLYYFLMAMVLHPEWLRKCQEEIDEQCGGKMPTLADCPRLPILRSCILETMRWRPNIPTGVAHEVEEDDWYDDCFIPKGSRILPLEWAFLRNPEKYPDPENYHPERYLSSDWPTYREPLSIYPNMKTFTSFGWGQRRCMGQSQTQDELLIACGALCWGFNLKKKMDVATGMAIEINTESSNSLLIMKPSPFQMTFEPRSEKRREVMIEQWSYAEQKDIEAREDFVRMARREKSLMTARSTMIDI</sequence>
<keyword evidence="7" id="KW-0472">Membrane</keyword>
<comment type="cofactor">
    <cofactor evidence="5">
        <name>heme</name>
        <dbReference type="ChEBI" id="CHEBI:30413"/>
    </cofactor>
</comment>
<dbReference type="InterPro" id="IPR002401">
    <property type="entry name" value="Cyt_P450_E_grp-I"/>
</dbReference>
<feature type="signal peptide" evidence="8">
    <location>
        <begin position="1"/>
        <end position="22"/>
    </location>
</feature>
<evidence type="ECO:0000256" key="7">
    <source>
        <dbReference type="SAM" id="Phobius"/>
    </source>
</evidence>
<dbReference type="InterPro" id="IPR017972">
    <property type="entry name" value="Cyt_P450_CS"/>
</dbReference>
<reference evidence="9" key="1">
    <citation type="submission" date="2021-07" db="EMBL/GenBank/DDBJ databases">
        <authorList>
            <person name="Durling M."/>
        </authorList>
    </citation>
    <scope>NUCLEOTIDE SEQUENCE</scope>
</reference>
<dbReference type="AlphaFoldDB" id="A0A9N9KN09"/>